<feature type="transmembrane region" description="Helical" evidence="9">
    <location>
        <begin position="56"/>
        <end position="77"/>
    </location>
</feature>
<dbReference type="Gene3D" id="3.60.110.10">
    <property type="entry name" value="Carbon-nitrogen hydrolase"/>
    <property type="match status" value="1"/>
</dbReference>
<dbReference type="Pfam" id="PF00795">
    <property type="entry name" value="CN_hydrolase"/>
    <property type="match status" value="1"/>
</dbReference>
<dbReference type="NCBIfam" id="TIGR00546">
    <property type="entry name" value="lnt"/>
    <property type="match status" value="1"/>
</dbReference>
<keyword evidence="5 9" id="KW-0812">Transmembrane</keyword>
<evidence type="ECO:0000256" key="4">
    <source>
        <dbReference type="ARBA" id="ARBA00022679"/>
    </source>
</evidence>
<feature type="transmembrane region" description="Helical" evidence="9">
    <location>
        <begin position="27"/>
        <end position="44"/>
    </location>
</feature>
<keyword evidence="6 9" id="KW-1133">Transmembrane helix</keyword>
<accession>A0A1D2QLT9</accession>
<comment type="function">
    <text evidence="9">Catalyzes the phospholipid dependent N-acylation of the N-terminal cysteine of apolipoprotein, the last step in lipoprotein maturation.</text>
</comment>
<feature type="transmembrane region" description="Helical" evidence="9">
    <location>
        <begin position="186"/>
        <end position="206"/>
    </location>
</feature>
<feature type="domain" description="CN hydrolase" evidence="10">
    <location>
        <begin position="224"/>
        <end position="465"/>
    </location>
</feature>
<evidence type="ECO:0000256" key="9">
    <source>
        <dbReference type="HAMAP-Rule" id="MF_01148"/>
    </source>
</evidence>
<feature type="transmembrane region" description="Helical" evidence="9">
    <location>
        <begin position="118"/>
        <end position="144"/>
    </location>
</feature>
<evidence type="ECO:0000256" key="3">
    <source>
        <dbReference type="ARBA" id="ARBA00022475"/>
    </source>
</evidence>
<evidence type="ECO:0000313" key="11">
    <source>
        <dbReference type="EMBL" id="ODS22535.1"/>
    </source>
</evidence>
<organism evidence="11 12">
    <name type="scientific">Candidatus Endobugula sertula</name>
    <name type="common">Bugula neritina bacterial symbiont</name>
    <dbReference type="NCBI Taxonomy" id="62101"/>
    <lineage>
        <taxon>Bacteria</taxon>
        <taxon>Pseudomonadati</taxon>
        <taxon>Pseudomonadota</taxon>
        <taxon>Gammaproteobacteria</taxon>
        <taxon>Cellvibrionales</taxon>
        <taxon>Cellvibrionaceae</taxon>
        <taxon>Candidatus Endobugula</taxon>
    </lineage>
</organism>
<comment type="catalytic activity">
    <reaction evidence="9">
        <text>N-terminal S-1,2-diacyl-sn-glyceryl-L-cysteinyl-[lipoprotein] + a glycerophospholipid = N-acyl-S-1,2-diacyl-sn-glyceryl-L-cysteinyl-[lipoprotein] + a 2-acyl-sn-glycero-3-phospholipid + H(+)</text>
        <dbReference type="Rhea" id="RHEA:48228"/>
        <dbReference type="Rhea" id="RHEA-COMP:14681"/>
        <dbReference type="Rhea" id="RHEA-COMP:14684"/>
        <dbReference type="ChEBI" id="CHEBI:15378"/>
        <dbReference type="ChEBI" id="CHEBI:136912"/>
        <dbReference type="ChEBI" id="CHEBI:140656"/>
        <dbReference type="ChEBI" id="CHEBI:140657"/>
        <dbReference type="ChEBI" id="CHEBI:140660"/>
        <dbReference type="EC" id="2.3.1.269"/>
    </reaction>
</comment>
<dbReference type="EC" id="2.3.1.269" evidence="9"/>
<evidence type="ECO:0000256" key="1">
    <source>
        <dbReference type="ARBA" id="ARBA00004651"/>
    </source>
</evidence>
<dbReference type="GO" id="GO:0016410">
    <property type="term" value="F:N-acyltransferase activity"/>
    <property type="evidence" value="ECO:0007669"/>
    <property type="project" value="UniProtKB-UniRule"/>
</dbReference>
<comment type="subcellular location">
    <subcellularLocation>
        <location evidence="1 9">Cell membrane</location>
        <topology evidence="1 9">Multi-pass membrane protein</topology>
    </subcellularLocation>
</comment>
<sequence>MLQHRQLSLLACLIAGALTPLSLSPFNLWLIGLLSLALFAIILSRCPSAKTSLLAAYIFAIGYYGTGVSWVFVSIYYFGSTSFILAIIMTILFILFVALFFALPFYAMHWFKPSLRLLLGFPLLWVFSEWLRTWILTGFPWLYIGYSHLETPLSGWAPIGGVLLIGLWSSLSSSTLALWLMRSYSLPIRIAIIGLVATLWLGGYILQSIPWTEPAGDNVSVGLVQPNIPQDQRWKPSYRNTIKQRLRELSGPLWSNDWIIWPEAAIPHLYHNSLDFIDETRALAKQHNTIVVTGVLYNDWPLNKQQPDYYNSIIGIGDAEGIYHKQRLVPFGEYVPLEHFVRGLIDFFNLPLSVISSGQSEQNNLRLGQHILANAICYEIAYPNLVANQAKGSSVLLTVSNDAWFGHSIGPIQHFQIARMRALEIGRYIIRGTNNGISAIIEPDGQIQAQTEQFVATRLEGTITPMQGTTPYMRWRDYPLLVLFVLLAAAGFRKDIGIGKITFHSE</sequence>
<dbReference type="InterPro" id="IPR004563">
    <property type="entry name" value="Apolipo_AcylTrfase"/>
</dbReference>
<dbReference type="Proteomes" id="UP000242502">
    <property type="component" value="Unassembled WGS sequence"/>
</dbReference>
<dbReference type="InterPro" id="IPR003010">
    <property type="entry name" value="C-N_Hydrolase"/>
</dbReference>
<keyword evidence="4 9" id="KW-0808">Transferase</keyword>
<dbReference type="EMBL" id="MDLC01000070">
    <property type="protein sequence ID" value="ODS22535.1"/>
    <property type="molecule type" value="Genomic_DNA"/>
</dbReference>
<comment type="caution">
    <text evidence="11">The sequence shown here is derived from an EMBL/GenBank/DDBJ whole genome shotgun (WGS) entry which is preliminary data.</text>
</comment>
<dbReference type="GO" id="GO:0005886">
    <property type="term" value="C:plasma membrane"/>
    <property type="evidence" value="ECO:0007669"/>
    <property type="project" value="UniProtKB-SubCell"/>
</dbReference>
<evidence type="ECO:0000256" key="8">
    <source>
        <dbReference type="ARBA" id="ARBA00023315"/>
    </source>
</evidence>
<comment type="similarity">
    <text evidence="2 9">Belongs to the CN hydrolase family. Apolipoprotein N-acyltransferase subfamily.</text>
</comment>
<dbReference type="HAMAP" id="MF_01148">
    <property type="entry name" value="Lnt"/>
    <property type="match status" value="1"/>
</dbReference>
<dbReference type="PANTHER" id="PTHR38686">
    <property type="entry name" value="APOLIPOPROTEIN N-ACYLTRANSFERASE"/>
    <property type="match status" value="1"/>
</dbReference>
<keyword evidence="8 9" id="KW-0012">Acyltransferase</keyword>
<gene>
    <name evidence="9" type="primary">lnt</name>
    <name evidence="11" type="ORF">AB835_13660</name>
</gene>
<evidence type="ECO:0000256" key="7">
    <source>
        <dbReference type="ARBA" id="ARBA00023136"/>
    </source>
</evidence>
<evidence type="ECO:0000256" key="6">
    <source>
        <dbReference type="ARBA" id="ARBA00022989"/>
    </source>
</evidence>
<dbReference type="PROSITE" id="PS50263">
    <property type="entry name" value="CN_HYDROLASE"/>
    <property type="match status" value="1"/>
</dbReference>
<dbReference type="UniPathway" id="UPA00666"/>
<evidence type="ECO:0000256" key="2">
    <source>
        <dbReference type="ARBA" id="ARBA00010065"/>
    </source>
</evidence>
<dbReference type="PANTHER" id="PTHR38686:SF1">
    <property type="entry name" value="APOLIPOPROTEIN N-ACYLTRANSFERASE"/>
    <property type="match status" value="1"/>
</dbReference>
<dbReference type="Pfam" id="PF20154">
    <property type="entry name" value="LNT_N"/>
    <property type="match status" value="1"/>
</dbReference>
<keyword evidence="11" id="KW-0449">Lipoprotein</keyword>
<feature type="transmembrane region" description="Helical" evidence="9">
    <location>
        <begin position="83"/>
        <end position="106"/>
    </location>
</feature>
<proteinExistence type="inferred from homology"/>
<protein>
    <recommendedName>
        <fullName evidence="9">Apolipoprotein N-acyltransferase</fullName>
        <shortName evidence="9">ALP N-acyltransferase</shortName>
        <ecNumber evidence="9">2.3.1.269</ecNumber>
    </recommendedName>
</protein>
<comment type="pathway">
    <text evidence="9">Protein modification; lipoprotein biosynthesis (N-acyl transfer).</text>
</comment>
<evidence type="ECO:0000259" key="10">
    <source>
        <dbReference type="PROSITE" id="PS50263"/>
    </source>
</evidence>
<dbReference type="SUPFAM" id="SSF56317">
    <property type="entry name" value="Carbon-nitrogen hydrolase"/>
    <property type="match status" value="1"/>
</dbReference>
<dbReference type="AlphaFoldDB" id="A0A1D2QLT9"/>
<dbReference type="STRING" id="62101.AB835_13660"/>
<evidence type="ECO:0000313" key="12">
    <source>
        <dbReference type="Proteomes" id="UP000242502"/>
    </source>
</evidence>
<dbReference type="InterPro" id="IPR036526">
    <property type="entry name" value="C-N_Hydrolase_sf"/>
</dbReference>
<feature type="transmembrane region" description="Helical" evidence="9">
    <location>
        <begin position="156"/>
        <end position="179"/>
    </location>
</feature>
<keyword evidence="3 9" id="KW-1003">Cell membrane</keyword>
<name>A0A1D2QLT9_9GAMM</name>
<dbReference type="InterPro" id="IPR045378">
    <property type="entry name" value="LNT_N"/>
</dbReference>
<evidence type="ECO:0000256" key="5">
    <source>
        <dbReference type="ARBA" id="ARBA00022692"/>
    </source>
</evidence>
<keyword evidence="7 9" id="KW-0472">Membrane</keyword>
<dbReference type="CDD" id="cd07571">
    <property type="entry name" value="ALP_N-acyl_transferase"/>
    <property type="match status" value="1"/>
</dbReference>
<dbReference type="GO" id="GO:0042158">
    <property type="term" value="P:lipoprotein biosynthetic process"/>
    <property type="evidence" value="ECO:0007669"/>
    <property type="project" value="UniProtKB-UniRule"/>
</dbReference>
<reference evidence="11 12" key="1">
    <citation type="journal article" date="2016" name="Appl. Environ. Microbiol.">
        <title>Lack of Overt Genome Reduction in the Bryostatin-Producing Bryozoan Symbiont "Candidatus Endobugula sertula".</title>
        <authorList>
            <person name="Miller I.J."/>
            <person name="Vanee N."/>
            <person name="Fong S.S."/>
            <person name="Lim-Fong G.E."/>
            <person name="Kwan J.C."/>
        </authorList>
    </citation>
    <scope>NUCLEOTIDE SEQUENCE [LARGE SCALE GENOMIC DNA]</scope>
    <source>
        <strain evidence="11">AB1-4</strain>
    </source>
</reference>